<name>A0ABN8M1B1_9CNID</name>
<dbReference type="Pfam" id="PF00651">
    <property type="entry name" value="BTB"/>
    <property type="match status" value="1"/>
</dbReference>
<accession>A0ABN8M1B1</accession>
<sequence>MALFGNVLSQPGVTKVSESEGNGSSEDDKGRTKQRFSEPWEDSDLILVVEDEKFHVHRLILSMNSPVFKAMFKSQFKEATANEIPLPEKKANEILDILKRVYSKQFIEEPVEITVENVEHLLKLSDEYQIKHIFDACINFVETHPKTKHSVMKLRKMATNYNLDRVRDECDDFLKNLKLTTLSEIVDLKGLDQETLQYFLEQRIKRLETVLDNVYPEFMGMVECLLWLMNESKRLWQCEQHVTEGHLRPNFQIDGEEIGECHDCAKMFDKMLNQTKVDARKVKRGEVRGYLYGNYQSYHFKDLLCAIVELSEFKHEG</sequence>
<dbReference type="PROSITE" id="PS50097">
    <property type="entry name" value="BTB"/>
    <property type="match status" value="1"/>
</dbReference>
<dbReference type="InterPro" id="IPR011333">
    <property type="entry name" value="SKP1/BTB/POZ_sf"/>
</dbReference>
<reference evidence="3 4" key="1">
    <citation type="submission" date="2022-05" db="EMBL/GenBank/DDBJ databases">
        <authorList>
            <consortium name="Genoscope - CEA"/>
            <person name="William W."/>
        </authorList>
    </citation>
    <scope>NUCLEOTIDE SEQUENCE [LARGE SCALE GENOMIC DNA]</scope>
</reference>
<dbReference type="PANTHER" id="PTHR22744">
    <property type="entry name" value="HELIX LOOP HELIX PROTEIN 21-RELATED"/>
    <property type="match status" value="1"/>
</dbReference>
<organism evidence="3 4">
    <name type="scientific">Porites evermanni</name>
    <dbReference type="NCBI Taxonomy" id="104178"/>
    <lineage>
        <taxon>Eukaryota</taxon>
        <taxon>Metazoa</taxon>
        <taxon>Cnidaria</taxon>
        <taxon>Anthozoa</taxon>
        <taxon>Hexacorallia</taxon>
        <taxon>Scleractinia</taxon>
        <taxon>Fungiina</taxon>
        <taxon>Poritidae</taxon>
        <taxon>Porites</taxon>
    </lineage>
</organism>
<feature type="region of interest" description="Disordered" evidence="1">
    <location>
        <begin position="1"/>
        <end position="36"/>
    </location>
</feature>
<dbReference type="SMART" id="SM00225">
    <property type="entry name" value="BTB"/>
    <property type="match status" value="1"/>
</dbReference>
<dbReference type="PANTHER" id="PTHR22744:SF17">
    <property type="entry name" value="BTB DOMAIN-CONTAINING PROTEIN"/>
    <property type="match status" value="1"/>
</dbReference>
<feature type="compositionally biased region" description="Basic and acidic residues" evidence="1">
    <location>
        <begin position="26"/>
        <end position="36"/>
    </location>
</feature>
<dbReference type="CDD" id="cd18186">
    <property type="entry name" value="BTB_POZ_ZBTB_KLHL-like"/>
    <property type="match status" value="1"/>
</dbReference>
<dbReference type="InterPro" id="IPR000210">
    <property type="entry name" value="BTB/POZ_dom"/>
</dbReference>
<protein>
    <recommendedName>
        <fullName evidence="2">BTB domain-containing protein</fullName>
    </recommendedName>
</protein>
<dbReference type="SUPFAM" id="SSF54695">
    <property type="entry name" value="POZ domain"/>
    <property type="match status" value="1"/>
</dbReference>
<proteinExistence type="predicted"/>
<dbReference type="Gene3D" id="3.30.710.10">
    <property type="entry name" value="Potassium Channel Kv1.1, Chain A"/>
    <property type="match status" value="1"/>
</dbReference>
<feature type="domain" description="BTB" evidence="2">
    <location>
        <begin position="43"/>
        <end position="110"/>
    </location>
</feature>
<keyword evidence="4" id="KW-1185">Reference proteome</keyword>
<dbReference type="Proteomes" id="UP001159427">
    <property type="component" value="Unassembled WGS sequence"/>
</dbReference>
<evidence type="ECO:0000313" key="4">
    <source>
        <dbReference type="Proteomes" id="UP001159427"/>
    </source>
</evidence>
<evidence type="ECO:0000313" key="3">
    <source>
        <dbReference type="EMBL" id="CAH3022052.1"/>
    </source>
</evidence>
<comment type="caution">
    <text evidence="3">The sequence shown here is derived from an EMBL/GenBank/DDBJ whole genome shotgun (WGS) entry which is preliminary data.</text>
</comment>
<evidence type="ECO:0000259" key="2">
    <source>
        <dbReference type="PROSITE" id="PS50097"/>
    </source>
</evidence>
<evidence type="ECO:0000256" key="1">
    <source>
        <dbReference type="SAM" id="MobiDB-lite"/>
    </source>
</evidence>
<gene>
    <name evidence="3" type="ORF">PEVE_00013948</name>
</gene>
<dbReference type="EMBL" id="CALNXI010000204">
    <property type="protein sequence ID" value="CAH3022052.1"/>
    <property type="molecule type" value="Genomic_DNA"/>
</dbReference>